<accession>A0ABY2DL59</accession>
<keyword evidence="9" id="KW-1185">Reference proteome</keyword>
<gene>
    <name evidence="8" type="ORF">E1091_02045</name>
</gene>
<evidence type="ECO:0000256" key="5">
    <source>
        <dbReference type="ARBA" id="ARBA00022840"/>
    </source>
</evidence>
<organism evidence="8 9">
    <name type="scientific">Micromonospora fluostatini</name>
    <dbReference type="NCBI Taxonomy" id="1629071"/>
    <lineage>
        <taxon>Bacteria</taxon>
        <taxon>Bacillati</taxon>
        <taxon>Actinomycetota</taxon>
        <taxon>Actinomycetes</taxon>
        <taxon>Micromonosporales</taxon>
        <taxon>Micromonosporaceae</taxon>
        <taxon>Micromonospora</taxon>
    </lineage>
</organism>
<dbReference type="PANTHER" id="PTHR42711:SF5">
    <property type="entry name" value="ABC TRANSPORTER ATP-BINDING PROTEIN NATA"/>
    <property type="match status" value="1"/>
</dbReference>
<dbReference type="GO" id="GO:0005524">
    <property type="term" value="F:ATP binding"/>
    <property type="evidence" value="ECO:0007669"/>
    <property type="project" value="UniProtKB-KW"/>
</dbReference>
<evidence type="ECO:0000313" key="9">
    <source>
        <dbReference type="Proteomes" id="UP000295626"/>
    </source>
</evidence>
<keyword evidence="3" id="KW-0813">Transport</keyword>
<dbReference type="InterPro" id="IPR027417">
    <property type="entry name" value="P-loop_NTPase"/>
</dbReference>
<dbReference type="Gene3D" id="3.40.50.300">
    <property type="entry name" value="P-loop containing nucleotide triphosphate hydrolases"/>
    <property type="match status" value="1"/>
</dbReference>
<evidence type="ECO:0000256" key="2">
    <source>
        <dbReference type="ARBA" id="ARBA00005417"/>
    </source>
</evidence>
<evidence type="ECO:0000256" key="1">
    <source>
        <dbReference type="ARBA" id="ARBA00004202"/>
    </source>
</evidence>
<name>A0ABY2DL59_9ACTN</name>
<comment type="subcellular location">
    <subcellularLocation>
        <location evidence="1">Cell membrane</location>
        <topology evidence="1">Peripheral membrane protein</topology>
    </subcellularLocation>
</comment>
<reference evidence="8 9" key="1">
    <citation type="submission" date="2019-02" db="EMBL/GenBank/DDBJ databases">
        <title>Draft genome sequences of novel Actinobacteria.</title>
        <authorList>
            <person name="Sahin N."/>
            <person name="Ay H."/>
            <person name="Saygin H."/>
        </authorList>
    </citation>
    <scope>NUCLEOTIDE SEQUENCE [LARGE SCALE GENOMIC DNA]</scope>
    <source>
        <strain evidence="8 9">JCM 30529</strain>
    </source>
</reference>
<evidence type="ECO:0000256" key="6">
    <source>
        <dbReference type="ARBA" id="ARBA00023251"/>
    </source>
</evidence>
<keyword evidence="5 8" id="KW-0067">ATP-binding</keyword>
<dbReference type="Proteomes" id="UP000295626">
    <property type="component" value="Unassembled WGS sequence"/>
</dbReference>
<dbReference type="PROSITE" id="PS50893">
    <property type="entry name" value="ABC_TRANSPORTER_2"/>
    <property type="match status" value="1"/>
</dbReference>
<dbReference type="SUPFAM" id="SSF52540">
    <property type="entry name" value="P-loop containing nucleoside triphosphate hydrolases"/>
    <property type="match status" value="1"/>
</dbReference>
<dbReference type="InterPro" id="IPR050763">
    <property type="entry name" value="ABC_transporter_ATP-binding"/>
</dbReference>
<comment type="similarity">
    <text evidence="2">Belongs to the ABC transporter superfamily.</text>
</comment>
<feature type="domain" description="ABC transporter" evidence="7">
    <location>
        <begin position="6"/>
        <end position="240"/>
    </location>
</feature>
<dbReference type="InterPro" id="IPR003593">
    <property type="entry name" value="AAA+_ATPase"/>
</dbReference>
<dbReference type="Pfam" id="PF00005">
    <property type="entry name" value="ABC_tran"/>
    <property type="match status" value="1"/>
</dbReference>
<evidence type="ECO:0000259" key="7">
    <source>
        <dbReference type="PROSITE" id="PS50893"/>
    </source>
</evidence>
<dbReference type="EMBL" id="SMKE01000031">
    <property type="protein sequence ID" value="TDC01836.1"/>
    <property type="molecule type" value="Genomic_DNA"/>
</dbReference>
<evidence type="ECO:0000256" key="4">
    <source>
        <dbReference type="ARBA" id="ARBA00022741"/>
    </source>
</evidence>
<evidence type="ECO:0000313" key="8">
    <source>
        <dbReference type="EMBL" id="TDC01836.1"/>
    </source>
</evidence>
<protein>
    <submittedName>
        <fullName evidence="8">ABC transporter ATP-binding protein</fullName>
    </submittedName>
</protein>
<dbReference type="SMART" id="SM00382">
    <property type="entry name" value="AAA"/>
    <property type="match status" value="1"/>
</dbReference>
<proteinExistence type="inferred from homology"/>
<comment type="caution">
    <text evidence="8">The sequence shown here is derived from an EMBL/GenBank/DDBJ whole genome shotgun (WGS) entry which is preliminary data.</text>
</comment>
<evidence type="ECO:0000256" key="3">
    <source>
        <dbReference type="ARBA" id="ARBA00022448"/>
    </source>
</evidence>
<sequence length="319" mass="34867">MIMAVIELDHVTKTYKSRGRRTVANDDVSLHVDAGEVFGLFGHNGAGKTTIVNQLLGLLKPDSGSIVIDGKDITKNRNLGRYLCSVQPQSKTPLGELTPRAVTRVMGQMRGISADEVDRRTTELFERLDIMQWADVQGNKLSGGVLRLTGFCMAAVAPGRVVILDEPTNDVDPVRRRFLWSAIRDLTKDGTAVVVVTHSIREAESAVDTMVILNEGKVITQGDVHQIKSETAGNRMKLEAVATAPEDRFVKPAWGESLKVADAKLTLAFERELAAEALKWAAEQRDGGLLAEYSLTEITLEDMYIELVGNKGAVEGVNR</sequence>
<keyword evidence="4" id="KW-0547">Nucleotide-binding</keyword>
<dbReference type="PANTHER" id="PTHR42711">
    <property type="entry name" value="ABC TRANSPORTER ATP-BINDING PROTEIN"/>
    <property type="match status" value="1"/>
</dbReference>
<keyword evidence="6" id="KW-0046">Antibiotic resistance</keyword>
<dbReference type="InterPro" id="IPR003439">
    <property type="entry name" value="ABC_transporter-like_ATP-bd"/>
</dbReference>